<dbReference type="EMBL" id="PFCK01000013">
    <property type="protein sequence ID" value="PIR71824.1"/>
    <property type="molecule type" value="Genomic_DNA"/>
</dbReference>
<reference evidence="3" key="1">
    <citation type="submission" date="2017-09" db="EMBL/GenBank/DDBJ databases">
        <title>Depth-based differentiation of microbial function through sediment-hosted aquifers and enrichment of novel symbionts in the deep terrestrial subsurface.</title>
        <authorList>
            <person name="Probst A.J."/>
            <person name="Ladd B."/>
            <person name="Jarett J.K."/>
            <person name="Geller-Mcgrath D.E."/>
            <person name="Sieber C.M.K."/>
            <person name="Emerson J.B."/>
            <person name="Anantharaman K."/>
            <person name="Thomas B.C."/>
            <person name="Malmstrom R."/>
            <person name="Stieglmeier M."/>
            <person name="Klingl A."/>
            <person name="Woyke T."/>
            <person name="Ryan C.M."/>
            <person name="Banfield J.F."/>
        </authorList>
    </citation>
    <scope>NUCLEOTIDE SEQUENCE [LARGE SCALE GENOMIC DNA]</scope>
</reference>
<dbReference type="PANTHER" id="PTHR43445">
    <property type="entry name" value="UDP-N-ACETYLMURAMATE--L-ALANINE LIGASE-RELATED"/>
    <property type="match status" value="1"/>
</dbReference>
<evidence type="ECO:0000259" key="1">
    <source>
        <dbReference type="Pfam" id="PF01225"/>
    </source>
</evidence>
<keyword evidence="2" id="KW-0436">Ligase</keyword>
<dbReference type="InterPro" id="IPR050061">
    <property type="entry name" value="MurCDEF_pg_biosynth"/>
</dbReference>
<dbReference type="Pfam" id="PF01225">
    <property type="entry name" value="Mur_ligase"/>
    <property type="match status" value="1"/>
</dbReference>
<evidence type="ECO:0000313" key="2">
    <source>
        <dbReference type="EMBL" id="PIR71824.1"/>
    </source>
</evidence>
<feature type="non-terminal residue" evidence="2">
    <location>
        <position position="64"/>
    </location>
</feature>
<proteinExistence type="predicted"/>
<protein>
    <submittedName>
        <fullName evidence="2">UDP-N-acetylmuramate--L-alanine ligase</fullName>
    </submittedName>
</protein>
<gene>
    <name evidence="2" type="ORF">COU43_00365</name>
</gene>
<sequence>MKIHFIGIGGIGVSALAKYYLTLGHKVSGSDLVSSEITDVLKKLGAKIYIGKHKAENIPKNVDL</sequence>
<dbReference type="Gene3D" id="3.40.50.720">
    <property type="entry name" value="NAD(P)-binding Rossmann-like Domain"/>
    <property type="match status" value="1"/>
</dbReference>
<dbReference type="InterPro" id="IPR000713">
    <property type="entry name" value="Mur_ligase_N"/>
</dbReference>
<name>A0A2H0TLJ7_9BACT</name>
<comment type="caution">
    <text evidence="2">The sequence shown here is derived from an EMBL/GenBank/DDBJ whole genome shotgun (WGS) entry which is preliminary data.</text>
</comment>
<organism evidence="2 3">
    <name type="scientific">Candidatus Nealsonbacteria bacterium CG10_big_fil_rev_8_21_14_0_10_37_25</name>
    <dbReference type="NCBI Taxonomy" id="1974711"/>
    <lineage>
        <taxon>Bacteria</taxon>
        <taxon>Candidatus Nealsoniibacteriota</taxon>
    </lineage>
</organism>
<evidence type="ECO:0000313" key="3">
    <source>
        <dbReference type="Proteomes" id="UP000228909"/>
    </source>
</evidence>
<feature type="domain" description="Mur ligase N-terminal catalytic" evidence="1">
    <location>
        <begin position="2"/>
        <end position="55"/>
    </location>
</feature>
<accession>A0A2H0TLJ7</accession>
<dbReference type="PANTHER" id="PTHR43445:SF3">
    <property type="entry name" value="UDP-N-ACETYLMURAMATE--L-ALANINE LIGASE"/>
    <property type="match status" value="1"/>
</dbReference>
<dbReference type="Proteomes" id="UP000228909">
    <property type="component" value="Unassembled WGS sequence"/>
</dbReference>
<dbReference type="SUPFAM" id="SSF51984">
    <property type="entry name" value="MurCD N-terminal domain"/>
    <property type="match status" value="1"/>
</dbReference>
<dbReference type="AlphaFoldDB" id="A0A2H0TLJ7"/>
<dbReference type="GO" id="GO:0016881">
    <property type="term" value="F:acid-amino acid ligase activity"/>
    <property type="evidence" value="ECO:0007669"/>
    <property type="project" value="InterPro"/>
</dbReference>